<sequence length="362" mass="40828">MLHVVPDNAAGQWVFSGFSLLPGPFIPVRLHAHLIHPYRLSRPRCYELPHSLPGAGTIAYSLGRYCYYCTLRLRFNRIRNRIRLKRASQKQSSGIHETPCDRVKMCRERRIIIKASERVNSPTKVKRVQSPARSLTDFRMWESCRTMPLANGFPRRSPVSFALAFLLCSVLASVTLTGSQDLAAKRVKRDKCGVAPEFKGGKLENPEKTRRPAASSGTIPACEIPAVIEPGSPKREASSEQYKPLSHRGPLNYREIVPSNVLTSSETFLGKRWAVDNSAPIADLLGHKKRIPYCQMWGNTGATANEQRSEVDENVIHSWACLEYVNKERDKIQCTMKPDKRNKNPPGQEDVNRKYNPVGMGY</sequence>
<dbReference type="Proteomes" id="UP001159363">
    <property type="component" value="Chromosome X"/>
</dbReference>
<comment type="caution">
    <text evidence="2">The sequence shown here is derived from an EMBL/GenBank/DDBJ whole genome shotgun (WGS) entry which is preliminary data.</text>
</comment>
<proteinExistence type="predicted"/>
<gene>
    <name evidence="2" type="ORF">PR048_012193</name>
</gene>
<keyword evidence="3" id="KW-1185">Reference proteome</keyword>
<organism evidence="2 3">
    <name type="scientific">Dryococelus australis</name>
    <dbReference type="NCBI Taxonomy" id="614101"/>
    <lineage>
        <taxon>Eukaryota</taxon>
        <taxon>Metazoa</taxon>
        <taxon>Ecdysozoa</taxon>
        <taxon>Arthropoda</taxon>
        <taxon>Hexapoda</taxon>
        <taxon>Insecta</taxon>
        <taxon>Pterygota</taxon>
        <taxon>Neoptera</taxon>
        <taxon>Polyneoptera</taxon>
        <taxon>Phasmatodea</taxon>
        <taxon>Verophasmatodea</taxon>
        <taxon>Anareolatae</taxon>
        <taxon>Phasmatidae</taxon>
        <taxon>Eurycanthinae</taxon>
        <taxon>Dryococelus</taxon>
    </lineage>
</organism>
<evidence type="ECO:0000313" key="2">
    <source>
        <dbReference type="EMBL" id="KAJ8885987.1"/>
    </source>
</evidence>
<evidence type="ECO:0000256" key="1">
    <source>
        <dbReference type="SAM" id="MobiDB-lite"/>
    </source>
</evidence>
<accession>A0ABQ9HNT3</accession>
<protein>
    <submittedName>
        <fullName evidence="2">Uncharacterized protein</fullName>
    </submittedName>
</protein>
<evidence type="ECO:0000313" key="3">
    <source>
        <dbReference type="Proteomes" id="UP001159363"/>
    </source>
</evidence>
<name>A0ABQ9HNT3_9NEOP</name>
<reference evidence="2 3" key="1">
    <citation type="submission" date="2023-02" db="EMBL/GenBank/DDBJ databases">
        <title>LHISI_Scaffold_Assembly.</title>
        <authorList>
            <person name="Stuart O.P."/>
            <person name="Cleave R."/>
            <person name="Magrath M.J.L."/>
            <person name="Mikheyev A.S."/>
        </authorList>
    </citation>
    <scope>NUCLEOTIDE SEQUENCE [LARGE SCALE GENOMIC DNA]</scope>
    <source>
        <strain evidence="2">Daus_M_001</strain>
        <tissue evidence="2">Leg muscle</tissue>
    </source>
</reference>
<dbReference type="EMBL" id="JARBHB010000004">
    <property type="protein sequence ID" value="KAJ8885987.1"/>
    <property type="molecule type" value="Genomic_DNA"/>
</dbReference>
<feature type="region of interest" description="Disordered" evidence="1">
    <location>
        <begin position="335"/>
        <end position="362"/>
    </location>
</feature>